<dbReference type="FunFam" id="2.60.120.230:FF:000001">
    <property type="entry name" value="Monooxygenase, DBH-like 1"/>
    <property type="match status" value="1"/>
</dbReference>
<comment type="similarity">
    <text evidence="1">Belongs to the copper type II ascorbate-dependent monooxygenase family.</text>
</comment>
<organism evidence="5 6">
    <name type="scientific">Potamilus streckersoni</name>
    <dbReference type="NCBI Taxonomy" id="2493646"/>
    <lineage>
        <taxon>Eukaryota</taxon>
        <taxon>Metazoa</taxon>
        <taxon>Spiralia</taxon>
        <taxon>Lophotrochozoa</taxon>
        <taxon>Mollusca</taxon>
        <taxon>Bivalvia</taxon>
        <taxon>Autobranchia</taxon>
        <taxon>Heteroconchia</taxon>
        <taxon>Palaeoheterodonta</taxon>
        <taxon>Unionida</taxon>
        <taxon>Unionoidea</taxon>
        <taxon>Unionidae</taxon>
        <taxon>Ambleminae</taxon>
        <taxon>Lampsilini</taxon>
        <taxon>Potamilus</taxon>
    </lineage>
</organism>
<dbReference type="InterPro" id="IPR036939">
    <property type="entry name" value="Cu2_ascorb_mOase_N_sf"/>
</dbReference>
<comment type="caution">
    <text evidence="5">The sequence shown here is derived from an EMBL/GenBank/DDBJ whole genome shotgun (WGS) entry which is preliminary data.</text>
</comment>
<dbReference type="Pfam" id="PF03351">
    <property type="entry name" value="DOMON"/>
    <property type="match status" value="1"/>
</dbReference>
<dbReference type="GO" id="GO:0004500">
    <property type="term" value="F:dopamine beta-monooxygenase activity"/>
    <property type="evidence" value="ECO:0007669"/>
    <property type="project" value="InterPro"/>
</dbReference>
<keyword evidence="6" id="KW-1185">Reference proteome</keyword>
<dbReference type="Pfam" id="PF03712">
    <property type="entry name" value="Cu2_monoox_C"/>
    <property type="match status" value="1"/>
</dbReference>
<evidence type="ECO:0000259" key="4">
    <source>
        <dbReference type="PROSITE" id="PS50836"/>
    </source>
</evidence>
<dbReference type="Gene3D" id="2.60.120.310">
    <property type="entry name" value="Copper type II, ascorbate-dependent monooxygenase, N-terminal domain"/>
    <property type="match status" value="1"/>
</dbReference>
<dbReference type="Proteomes" id="UP001195483">
    <property type="component" value="Unassembled WGS sequence"/>
</dbReference>
<dbReference type="InterPro" id="IPR005018">
    <property type="entry name" value="DOMON_domain"/>
</dbReference>
<dbReference type="PANTHER" id="PTHR10157">
    <property type="entry name" value="DOPAMINE BETA HYDROXYLASE RELATED"/>
    <property type="match status" value="1"/>
</dbReference>
<dbReference type="InterPro" id="IPR024548">
    <property type="entry name" value="Cu2_monoox_C"/>
</dbReference>
<dbReference type="EMBL" id="JAEAOA010000822">
    <property type="protein sequence ID" value="KAK3593667.1"/>
    <property type="molecule type" value="Genomic_DNA"/>
</dbReference>
<dbReference type="PRINTS" id="PR00767">
    <property type="entry name" value="DBMONOXGNASE"/>
</dbReference>
<dbReference type="InterPro" id="IPR008977">
    <property type="entry name" value="PHM/PNGase_F_dom_sf"/>
</dbReference>
<reference evidence="5" key="3">
    <citation type="submission" date="2023-05" db="EMBL/GenBank/DDBJ databases">
        <authorList>
            <person name="Smith C.H."/>
        </authorList>
    </citation>
    <scope>NUCLEOTIDE SEQUENCE</scope>
    <source>
        <strain evidence="5">CHS0354</strain>
        <tissue evidence="5">Mantle</tissue>
    </source>
</reference>
<feature type="domain" description="DOMON" evidence="4">
    <location>
        <begin position="1"/>
        <end position="49"/>
    </location>
</feature>
<evidence type="ECO:0000256" key="2">
    <source>
        <dbReference type="ARBA" id="ARBA00023157"/>
    </source>
</evidence>
<accession>A0AAE0SKQ8</accession>
<dbReference type="GO" id="GO:0030667">
    <property type="term" value="C:secretory granule membrane"/>
    <property type="evidence" value="ECO:0007669"/>
    <property type="project" value="TreeGrafter"/>
</dbReference>
<dbReference type="GO" id="GO:0006589">
    <property type="term" value="P:octopamine biosynthetic process"/>
    <property type="evidence" value="ECO:0007669"/>
    <property type="project" value="TreeGrafter"/>
</dbReference>
<dbReference type="SUPFAM" id="SSF49742">
    <property type="entry name" value="PHM/PNGase F"/>
    <property type="match status" value="2"/>
</dbReference>
<dbReference type="Pfam" id="PF01082">
    <property type="entry name" value="Cu2_monooxygen"/>
    <property type="match status" value="1"/>
</dbReference>
<dbReference type="InterPro" id="IPR028460">
    <property type="entry name" value="Tbh/DBH"/>
</dbReference>
<dbReference type="GO" id="GO:0005615">
    <property type="term" value="C:extracellular space"/>
    <property type="evidence" value="ECO:0007669"/>
    <property type="project" value="TreeGrafter"/>
</dbReference>
<evidence type="ECO:0000256" key="1">
    <source>
        <dbReference type="ARBA" id="ARBA00010676"/>
    </source>
</evidence>
<proteinExistence type="inferred from homology"/>
<keyword evidence="2" id="KW-1015">Disulfide bond</keyword>
<sequence>MDESQDWFVVHGYEDDSGTTIRFRRKFITCDLNDEKIEEGTVHLIYAYHDVDPDVPNFLFRYHGQTQRGSKAVLLIGTSFQPKPWPTDAGTIDFRHNNYQIPGSDVTTYGCTAFYLPTIRAKLHIIKTEASIQRGHENLVKNILLLACRLPIFFHLPQYHGLNFNCLDGTIPLLQYCESVFAGWSVGAEPFYYPEHVGVSIGAPEDPVLYVLQTHFHNPVQQEGIIDSSGLRLTYTRQLRRFDAGILHTGYYISNRQIIPPGEPSFVTKIHCSRRCLEWGMRSVQAIRVFGVFFHTHGLGKSVKVRSVRNGTEYQHWAFDARYSPANQFYRLLSREVLVQKGDSIRIDCEYDSTSRDRVTMGGITLTDETCRVIILYYPKQAIDSCFGWSVYNKLNNEEGDIIQVSEAIRYLSSVNWTNNNVMKSNLKKAILDSDERTICFSLYQEPMIAFDHSSPESIRNEYMSPSFNCSAESP</sequence>
<dbReference type="GO" id="GO:0042421">
    <property type="term" value="P:norepinephrine biosynthetic process"/>
    <property type="evidence" value="ECO:0007669"/>
    <property type="project" value="TreeGrafter"/>
</dbReference>
<dbReference type="PROSITE" id="PS50836">
    <property type="entry name" value="DOMON"/>
    <property type="match status" value="1"/>
</dbReference>
<evidence type="ECO:0000256" key="3">
    <source>
        <dbReference type="ARBA" id="ARBA00023180"/>
    </source>
</evidence>
<dbReference type="InterPro" id="IPR045266">
    <property type="entry name" value="DOH_DOMON"/>
</dbReference>
<dbReference type="PANTHER" id="PTHR10157:SF23">
    <property type="entry name" value="MOXD1 HOMOLOG 1"/>
    <property type="match status" value="1"/>
</dbReference>
<gene>
    <name evidence="5" type="ORF">CHS0354_013563</name>
</gene>
<reference evidence="5" key="2">
    <citation type="journal article" date="2021" name="Genome Biol. Evol.">
        <title>Developing a high-quality reference genome for a parasitic bivalve with doubly uniparental inheritance (Bivalvia: Unionida).</title>
        <authorList>
            <person name="Smith C.H."/>
        </authorList>
    </citation>
    <scope>NUCLEOTIDE SEQUENCE</scope>
    <source>
        <strain evidence="5">CHS0354</strain>
        <tissue evidence="5">Mantle</tissue>
    </source>
</reference>
<dbReference type="GO" id="GO:0005507">
    <property type="term" value="F:copper ion binding"/>
    <property type="evidence" value="ECO:0007669"/>
    <property type="project" value="InterPro"/>
</dbReference>
<dbReference type="Gene3D" id="2.60.120.230">
    <property type="match status" value="1"/>
</dbReference>
<evidence type="ECO:0000313" key="6">
    <source>
        <dbReference type="Proteomes" id="UP001195483"/>
    </source>
</evidence>
<keyword evidence="3" id="KW-0325">Glycoprotein</keyword>
<protein>
    <recommendedName>
        <fullName evidence="4">DOMON domain-containing protein</fullName>
    </recommendedName>
</protein>
<dbReference type="InterPro" id="IPR000323">
    <property type="entry name" value="Cu2_ascorb_mOase_N"/>
</dbReference>
<dbReference type="GO" id="GO:0042420">
    <property type="term" value="P:dopamine catabolic process"/>
    <property type="evidence" value="ECO:0007669"/>
    <property type="project" value="TreeGrafter"/>
</dbReference>
<dbReference type="CDD" id="cd09631">
    <property type="entry name" value="DOMON_DOH"/>
    <property type="match status" value="1"/>
</dbReference>
<reference evidence="5" key="1">
    <citation type="journal article" date="2021" name="Genome Biol. Evol.">
        <title>A High-Quality Reference Genome for a Parasitic Bivalve with Doubly Uniparental Inheritance (Bivalvia: Unionida).</title>
        <authorList>
            <person name="Smith C.H."/>
        </authorList>
    </citation>
    <scope>NUCLEOTIDE SEQUENCE</scope>
    <source>
        <strain evidence="5">CHS0354</strain>
    </source>
</reference>
<name>A0AAE0SKQ8_9BIVA</name>
<dbReference type="InterPro" id="IPR000945">
    <property type="entry name" value="DBH-like"/>
</dbReference>
<dbReference type="AlphaFoldDB" id="A0AAE0SKQ8"/>
<dbReference type="InterPro" id="IPR014784">
    <property type="entry name" value="Cu2_ascorb_mOase-like_C"/>
</dbReference>
<evidence type="ECO:0000313" key="5">
    <source>
        <dbReference type="EMBL" id="KAK3593667.1"/>
    </source>
</evidence>